<reference evidence="1" key="1">
    <citation type="submission" date="2021-01" db="EMBL/GenBank/DDBJ databases">
        <authorList>
            <person name="Corre E."/>
            <person name="Pelletier E."/>
            <person name="Niang G."/>
            <person name="Scheremetjew M."/>
            <person name="Finn R."/>
            <person name="Kale V."/>
            <person name="Holt S."/>
            <person name="Cochrane G."/>
            <person name="Meng A."/>
            <person name="Brown T."/>
            <person name="Cohen L."/>
        </authorList>
    </citation>
    <scope>NUCLEOTIDE SEQUENCE</scope>
    <source>
        <strain evidence="1">CCMP281</strain>
    </source>
</reference>
<accession>A0A7S3AJU5</accession>
<proteinExistence type="predicted"/>
<dbReference type="EMBL" id="HBHX01010951">
    <property type="protein sequence ID" value="CAE0105420.1"/>
    <property type="molecule type" value="Transcribed_RNA"/>
</dbReference>
<sequence length="149" mass="16284">MDVNAILGVIPTVTDGDHVKSQFYFTQYYAGYGFFGTLSTLTTDTMYQVESAMRATFSVVGAPVALPKSILLNGEGWTYLPCPYHTGRGLQVALPTGVSFMDEDQVKSQFVFATFYVGWGWFGTLTDLQPGAGYMLKVHGYGGLATFEI</sequence>
<dbReference type="AlphaFoldDB" id="A0A7S3AJU5"/>
<protein>
    <submittedName>
        <fullName evidence="1">Uncharacterized protein</fullName>
    </submittedName>
</protein>
<gene>
    <name evidence="1" type="ORF">HERI1096_LOCUS6078</name>
</gene>
<name>A0A7S3AJU5_9EUKA</name>
<organism evidence="1">
    <name type="scientific">Haptolina ericina</name>
    <dbReference type="NCBI Taxonomy" id="156174"/>
    <lineage>
        <taxon>Eukaryota</taxon>
        <taxon>Haptista</taxon>
        <taxon>Haptophyta</taxon>
        <taxon>Prymnesiophyceae</taxon>
        <taxon>Prymnesiales</taxon>
        <taxon>Prymnesiaceae</taxon>
        <taxon>Haptolina</taxon>
    </lineage>
</organism>
<evidence type="ECO:0000313" key="1">
    <source>
        <dbReference type="EMBL" id="CAE0105420.1"/>
    </source>
</evidence>